<gene>
    <name evidence="1" type="primary">ORF22048</name>
</gene>
<organism evidence="1">
    <name type="scientific">Arion vulgaris</name>
    <dbReference type="NCBI Taxonomy" id="1028688"/>
    <lineage>
        <taxon>Eukaryota</taxon>
        <taxon>Metazoa</taxon>
        <taxon>Spiralia</taxon>
        <taxon>Lophotrochozoa</taxon>
        <taxon>Mollusca</taxon>
        <taxon>Gastropoda</taxon>
        <taxon>Heterobranchia</taxon>
        <taxon>Euthyneura</taxon>
        <taxon>Panpulmonata</taxon>
        <taxon>Eupulmonata</taxon>
        <taxon>Stylommatophora</taxon>
        <taxon>Helicina</taxon>
        <taxon>Arionoidea</taxon>
        <taxon>Arionidae</taxon>
        <taxon>Arion</taxon>
    </lineage>
</organism>
<reference evidence="1" key="1">
    <citation type="submission" date="2014-12" db="EMBL/GenBank/DDBJ databases">
        <title>Insight into the proteome of Arion vulgaris.</title>
        <authorList>
            <person name="Aradska J."/>
            <person name="Bulat T."/>
            <person name="Smidak R."/>
            <person name="Sarate P."/>
            <person name="Gangsoo J."/>
            <person name="Sialana F."/>
            <person name="Bilban M."/>
            <person name="Lubec G."/>
        </authorList>
    </citation>
    <scope>NUCLEOTIDE SEQUENCE</scope>
    <source>
        <tissue evidence="1">Skin</tissue>
    </source>
</reference>
<name>A0A0B6YDC6_9EUPU</name>
<accession>A0A0B6YDC6</accession>
<protein>
    <submittedName>
        <fullName evidence="1">Uncharacterized protein</fullName>
    </submittedName>
</protein>
<sequence>FLCTKLMTSPGSGYMTFRTEWLVRVKIRMGAEDGQYILNYGRNQIGSES</sequence>
<feature type="non-terminal residue" evidence="1">
    <location>
        <position position="1"/>
    </location>
</feature>
<dbReference type="AlphaFoldDB" id="A0A0B6YDC6"/>
<proteinExistence type="predicted"/>
<evidence type="ECO:0000313" key="1">
    <source>
        <dbReference type="EMBL" id="CEK54143.1"/>
    </source>
</evidence>
<dbReference type="EMBL" id="HACG01007278">
    <property type="protein sequence ID" value="CEK54143.1"/>
    <property type="molecule type" value="Transcribed_RNA"/>
</dbReference>